<dbReference type="Pfam" id="PF00214">
    <property type="entry name" value="Calc_CGRP_IAPP"/>
    <property type="match status" value="1"/>
</dbReference>
<reference evidence="8 9" key="1">
    <citation type="submission" date="2024-08" db="EMBL/GenBank/DDBJ databases">
        <title>The draft genome of Apodemus speciosus.</title>
        <authorList>
            <person name="Nabeshima K."/>
            <person name="Suzuki S."/>
            <person name="Onuma M."/>
        </authorList>
    </citation>
    <scope>NUCLEOTIDE SEQUENCE [LARGE SCALE GENOMIC DNA]</scope>
    <source>
        <strain evidence="8">IB14-021</strain>
    </source>
</reference>
<evidence type="ECO:0000313" key="9">
    <source>
        <dbReference type="Proteomes" id="UP001623349"/>
    </source>
</evidence>
<dbReference type="PANTHER" id="PTHR10505:SF3">
    <property type="entry name" value="CALCITONIN GENE-RELATED PEPTIDE 2"/>
    <property type="match status" value="1"/>
</dbReference>
<evidence type="ECO:0000313" key="8">
    <source>
        <dbReference type="EMBL" id="GAB1292578.1"/>
    </source>
</evidence>
<accession>A0ABQ0EZX7</accession>
<proteinExistence type="inferred from homology"/>
<gene>
    <name evidence="8" type="ORF">APTSU1_000780900</name>
</gene>
<comment type="similarity">
    <text evidence="1">Belongs to the calcitonin family.</text>
</comment>
<sequence length="76" mass="8727">MDFWKFFPFLALSSIWVLCLASSLQATPFRSASGSSLDLATLSDQEKHLLLAALMQNYEQKARKLEREEQKTEGFR</sequence>
<evidence type="ECO:0000256" key="6">
    <source>
        <dbReference type="SAM" id="Coils"/>
    </source>
</evidence>
<organism evidence="8 9">
    <name type="scientific">Apodemus speciosus</name>
    <name type="common">Large Japanese field mouse</name>
    <dbReference type="NCBI Taxonomy" id="105296"/>
    <lineage>
        <taxon>Eukaryota</taxon>
        <taxon>Metazoa</taxon>
        <taxon>Chordata</taxon>
        <taxon>Craniata</taxon>
        <taxon>Vertebrata</taxon>
        <taxon>Euteleostomi</taxon>
        <taxon>Mammalia</taxon>
        <taxon>Eutheria</taxon>
        <taxon>Euarchontoglires</taxon>
        <taxon>Glires</taxon>
        <taxon>Rodentia</taxon>
        <taxon>Myomorpha</taxon>
        <taxon>Muroidea</taxon>
        <taxon>Muridae</taxon>
        <taxon>Murinae</taxon>
        <taxon>Apodemus</taxon>
    </lineage>
</organism>
<keyword evidence="6" id="KW-0175">Coiled coil</keyword>
<feature type="signal peptide" evidence="7">
    <location>
        <begin position="1"/>
        <end position="26"/>
    </location>
</feature>
<evidence type="ECO:0000256" key="5">
    <source>
        <dbReference type="ARBA" id="ARBA00023157"/>
    </source>
</evidence>
<keyword evidence="3" id="KW-0372">Hormone</keyword>
<protein>
    <submittedName>
        <fullName evidence="8">Calcitonin gene-related peptide 2</fullName>
    </submittedName>
</protein>
<feature type="coiled-coil region" evidence="6">
    <location>
        <begin position="48"/>
        <end position="75"/>
    </location>
</feature>
<dbReference type="Proteomes" id="UP001623349">
    <property type="component" value="Unassembled WGS sequence"/>
</dbReference>
<name>A0ABQ0EZX7_APOSI</name>
<evidence type="ECO:0000256" key="4">
    <source>
        <dbReference type="ARBA" id="ARBA00022815"/>
    </source>
</evidence>
<evidence type="ECO:0000256" key="7">
    <source>
        <dbReference type="SAM" id="SignalP"/>
    </source>
</evidence>
<dbReference type="InterPro" id="IPR021117">
    <property type="entry name" value="Calcitonin-like"/>
</dbReference>
<keyword evidence="5" id="KW-1015">Disulfide bond</keyword>
<keyword evidence="2" id="KW-0165">Cleavage on pair of basic residues</keyword>
<dbReference type="InterPro" id="IPR021116">
    <property type="entry name" value="Calcitonin/adrenomedullin"/>
</dbReference>
<feature type="chain" id="PRO_5047324517" evidence="7">
    <location>
        <begin position="27"/>
        <end position="76"/>
    </location>
</feature>
<evidence type="ECO:0000256" key="3">
    <source>
        <dbReference type="ARBA" id="ARBA00022702"/>
    </source>
</evidence>
<evidence type="ECO:0000256" key="2">
    <source>
        <dbReference type="ARBA" id="ARBA00022685"/>
    </source>
</evidence>
<keyword evidence="7" id="KW-0732">Signal</keyword>
<keyword evidence="4" id="KW-0027">Amidation</keyword>
<evidence type="ECO:0000256" key="1">
    <source>
        <dbReference type="ARBA" id="ARBA00009222"/>
    </source>
</evidence>
<dbReference type="EMBL" id="BAAFST010000007">
    <property type="protein sequence ID" value="GAB1292578.1"/>
    <property type="molecule type" value="Genomic_DNA"/>
</dbReference>
<keyword evidence="9" id="KW-1185">Reference proteome</keyword>
<comment type="caution">
    <text evidence="8">The sequence shown here is derived from an EMBL/GenBank/DDBJ whole genome shotgun (WGS) entry which is preliminary data.</text>
</comment>
<dbReference type="PANTHER" id="PTHR10505">
    <property type="entry name" value="CALCITONIN-RELATED"/>
    <property type="match status" value="1"/>
</dbReference>